<evidence type="ECO:0000256" key="1">
    <source>
        <dbReference type="ARBA" id="ARBA00004141"/>
    </source>
</evidence>
<keyword evidence="4" id="KW-0769">Symport</keyword>
<dbReference type="SUPFAM" id="SSF118215">
    <property type="entry name" value="Proton glutamate symport protein"/>
    <property type="match status" value="1"/>
</dbReference>
<dbReference type="WBParaSite" id="TTAC_0000736501-mRNA-1">
    <property type="protein sequence ID" value="TTAC_0000736501-mRNA-1"/>
    <property type="gene ID" value="TTAC_0000736501"/>
</dbReference>
<name>A0A158REI4_HYDTA</name>
<keyword evidence="3 9" id="KW-0812">Transmembrane</keyword>
<dbReference type="GO" id="GO:0015175">
    <property type="term" value="F:neutral L-amino acid transmembrane transporter activity"/>
    <property type="evidence" value="ECO:0007669"/>
    <property type="project" value="TreeGrafter"/>
</dbReference>
<proteinExistence type="predicted"/>
<dbReference type="STRING" id="6205.A0A158REI4"/>
<evidence type="ECO:0000313" key="11">
    <source>
        <dbReference type="Proteomes" id="UP000274429"/>
    </source>
</evidence>
<evidence type="ECO:0000256" key="8">
    <source>
        <dbReference type="SAM" id="MobiDB-lite"/>
    </source>
</evidence>
<feature type="transmembrane region" description="Helical" evidence="9">
    <location>
        <begin position="1125"/>
        <end position="1151"/>
    </location>
</feature>
<feature type="transmembrane region" description="Helical" evidence="9">
    <location>
        <begin position="1093"/>
        <end position="1113"/>
    </location>
</feature>
<dbReference type="Gene3D" id="1.10.3860.10">
    <property type="entry name" value="Sodium:dicarboxylate symporter"/>
    <property type="match status" value="2"/>
</dbReference>
<feature type="region of interest" description="Disordered" evidence="8">
    <location>
        <begin position="933"/>
        <end position="963"/>
    </location>
</feature>
<accession>A0A158REI4</accession>
<feature type="compositionally biased region" description="Basic and acidic residues" evidence="8">
    <location>
        <begin position="701"/>
        <end position="715"/>
    </location>
</feature>
<evidence type="ECO:0000256" key="2">
    <source>
        <dbReference type="ARBA" id="ARBA00022448"/>
    </source>
</evidence>
<evidence type="ECO:0000313" key="10">
    <source>
        <dbReference type="EMBL" id="VDM31716.1"/>
    </source>
</evidence>
<reference evidence="10 11" key="2">
    <citation type="submission" date="2018-11" db="EMBL/GenBank/DDBJ databases">
        <authorList>
            <consortium name="Pathogen Informatics"/>
        </authorList>
    </citation>
    <scope>NUCLEOTIDE SEQUENCE [LARGE SCALE GENOMIC DNA]</scope>
</reference>
<dbReference type="GO" id="GO:0005313">
    <property type="term" value="F:L-glutamate transmembrane transporter activity"/>
    <property type="evidence" value="ECO:0007669"/>
    <property type="project" value="TreeGrafter"/>
</dbReference>
<organism evidence="12">
    <name type="scientific">Hydatigena taeniaeformis</name>
    <name type="common">Feline tapeworm</name>
    <name type="synonym">Taenia taeniaeformis</name>
    <dbReference type="NCBI Taxonomy" id="6205"/>
    <lineage>
        <taxon>Eukaryota</taxon>
        <taxon>Metazoa</taxon>
        <taxon>Spiralia</taxon>
        <taxon>Lophotrochozoa</taxon>
        <taxon>Platyhelminthes</taxon>
        <taxon>Cestoda</taxon>
        <taxon>Eucestoda</taxon>
        <taxon>Cyclophyllidea</taxon>
        <taxon>Taeniidae</taxon>
        <taxon>Hydatigera</taxon>
    </lineage>
</organism>
<keyword evidence="11" id="KW-1185">Reference proteome</keyword>
<dbReference type="EMBL" id="UYWX01020364">
    <property type="protein sequence ID" value="VDM31716.1"/>
    <property type="molecule type" value="Genomic_DNA"/>
</dbReference>
<keyword evidence="2" id="KW-0813">Transport</keyword>
<feature type="region of interest" description="Disordered" evidence="8">
    <location>
        <begin position="995"/>
        <end position="1015"/>
    </location>
</feature>
<dbReference type="InterPro" id="IPR001991">
    <property type="entry name" value="Na-dicarboxylate_symporter"/>
</dbReference>
<dbReference type="OrthoDB" id="5859781at2759"/>
<dbReference type="Proteomes" id="UP000274429">
    <property type="component" value="Unassembled WGS sequence"/>
</dbReference>
<dbReference type="PROSITE" id="PS00713">
    <property type="entry name" value="NA_DICARBOXYL_SYMP_1"/>
    <property type="match status" value="1"/>
</dbReference>
<keyword evidence="7" id="KW-0325">Glycoprotein</keyword>
<feature type="transmembrane region" description="Helical" evidence="9">
    <location>
        <begin position="1317"/>
        <end position="1337"/>
    </location>
</feature>
<feature type="compositionally biased region" description="Acidic residues" evidence="8">
    <location>
        <begin position="422"/>
        <end position="435"/>
    </location>
</feature>
<feature type="transmembrane region" description="Helical" evidence="9">
    <location>
        <begin position="1214"/>
        <end position="1237"/>
    </location>
</feature>
<keyword evidence="6 9" id="KW-0472">Membrane</keyword>
<dbReference type="PANTHER" id="PTHR11958:SF99">
    <property type="entry name" value="SODIUM-DEPENDENT EXCITATORY AMINO ACID TRANSPORTER GLT-6-RELATED"/>
    <property type="match status" value="1"/>
</dbReference>
<evidence type="ECO:0000256" key="5">
    <source>
        <dbReference type="ARBA" id="ARBA00022989"/>
    </source>
</evidence>
<keyword evidence="5 9" id="KW-1133">Transmembrane helix</keyword>
<dbReference type="Pfam" id="PF00375">
    <property type="entry name" value="SDF"/>
    <property type="match status" value="2"/>
</dbReference>
<evidence type="ECO:0000313" key="12">
    <source>
        <dbReference type="WBParaSite" id="TTAC_0000736501-mRNA-1"/>
    </source>
</evidence>
<feature type="compositionally biased region" description="Acidic residues" evidence="8">
    <location>
        <begin position="944"/>
        <end position="954"/>
    </location>
</feature>
<protein>
    <submittedName>
        <fullName evidence="12">CNDH2_C domain-containing protein</fullName>
    </submittedName>
</protein>
<feature type="transmembrane region" description="Helical" evidence="9">
    <location>
        <begin position="1344"/>
        <end position="1371"/>
    </location>
</feature>
<feature type="compositionally biased region" description="Acidic residues" evidence="8">
    <location>
        <begin position="375"/>
        <end position="407"/>
    </location>
</feature>
<sequence>MQQRDLTSDTFSVEPFIEIEKGGPLILGPSTENVVGTKGVTVEAAAFGAEKRLNQEVLPASPNGGGDGKENIAKVYEKFVPFVLEGICNQEAEDASENVGEREAARHSRQISTLKKSSVLYDREKFAIHSTSQRLVREAEVHLPAYKPKQYSTFAEFRKALKGDKSQPTPTLRAFSTRMVNKGRHVLPALNSDAGCPADGLTSATRPDSNEVPTNDVLKLPAELLPPRLPKANDDDIIDLLEDENSGTSAKHAHLNRLLSRFIGYVKTTDWDAKADAKRAVEYSIITKASLLIYNTSTDLQANIPDARTGRFSLQLDKVAYKPSHSKAITFTDRRTWAKHRLELQAIMRSKRLRHYDERMQRYGGPRFSSATSDNDPDEVEGDESEISTETEQEEDEDVAGDEDSDEIINMSHIRNRANLFVDDEAEEDEDGDDDGIPREDAAGICKSPSNFSSEAVKAHQALASGGCVEPGEIDLFSNDTTHLVDSMSVVFTHLESLEDHYDPKMFPSMNYENPLYCELPSAKILNRPWDGTPYGMLFSQQRIPLQDSASVYSSIENNNSDETLSILPSSQPQICQDLTQPSFSEDISSCDPDPASLKFPLHMNPLVETEGKPKLMRVRDTHESGVSSATSQVSVCALGFSQSPQDISSISLFSNYDSQPRFLSDAQTTQVNTKLLGNTDAEFSAEPVDTRSVLSTDTQHLGDDQQLRLPPESRRRLKRLSHTSGGNSGDEADFERVYKRRAFFSEQTQCIKGPEEKLPDESQIIKARLVDTAGVLTAAEDESGEAEVGDHYDLSDVENATEGTEYSSDNEMKYLCISEREKNGPKYKPTDFIDEEAELSGDDAERAIYLDEEEDIDDDSDLHSLKDFVDENEIDDRTGKLRCEVERVYNRIQNDDDRRRIRFLKEMFFEDGDLYEEGGRVRQRRFRWRGLDKEDPLTTNGTDSDEDGEENEEEGRPEGEDVFSASVCKGAGIMSRWLLQGSSGSLSGKVSAAGDVNSGSKDTEVPESLVTSTDGASNMKYGASSESIYGSILSRSTALLPNALVGPSPHTHDDDGVEIVDPSVSSADDACASGATWTNRFGSGLSGMPGEIFIRLLKLIIVPLIVATVIMVTSTLDLKENGKISAVSLAFITTSNTVAAICGTVASLLLKPGYLTPTNASIINQTFTTDTPPKTSDIFADMLYFTPVGVCFMIAGPIAGLRELSTTFGQLGLFMVTVIAALIAHMIIIFTIYAAFTRSNPFRLLPHCFRTWLISIATLAPVVTIPDMYNASDAFGINPKVSRFVVPLTATLKGDGSAAFLGASAVFIVQLTNTPLTSAMVVIIILLSAAAVFTLPNIPSSSLVILVTILASLGVPVNYVGLLFAIDWFMDRCRTTNLAVLHLYCVAFTHLICEGKLHRNKDSNDVNGLMPIPMEGTGLEDGAFISF</sequence>
<reference evidence="12" key="1">
    <citation type="submission" date="2016-04" db="UniProtKB">
        <authorList>
            <consortium name="WormBaseParasite"/>
        </authorList>
    </citation>
    <scope>IDENTIFICATION</scope>
</reference>
<feature type="region of interest" description="Disordered" evidence="8">
    <location>
        <begin position="686"/>
        <end position="733"/>
    </location>
</feature>
<gene>
    <name evidence="10" type="ORF">TTAC_LOCUS7350</name>
</gene>
<evidence type="ECO:0000256" key="4">
    <source>
        <dbReference type="ARBA" id="ARBA00022847"/>
    </source>
</evidence>
<feature type="transmembrane region" description="Helical" evidence="9">
    <location>
        <begin position="1183"/>
        <end position="1202"/>
    </location>
</feature>
<dbReference type="GO" id="GO:0005886">
    <property type="term" value="C:plasma membrane"/>
    <property type="evidence" value="ECO:0007669"/>
    <property type="project" value="TreeGrafter"/>
</dbReference>
<evidence type="ECO:0000256" key="3">
    <source>
        <dbReference type="ARBA" id="ARBA00022692"/>
    </source>
</evidence>
<evidence type="ECO:0000256" key="9">
    <source>
        <dbReference type="SAM" id="Phobius"/>
    </source>
</evidence>
<dbReference type="GO" id="GO:0015501">
    <property type="term" value="F:glutamate:sodium symporter activity"/>
    <property type="evidence" value="ECO:0007669"/>
    <property type="project" value="TreeGrafter"/>
</dbReference>
<dbReference type="PANTHER" id="PTHR11958">
    <property type="entry name" value="SODIUM/DICARBOXYLATE SYMPORTER-RELATED"/>
    <property type="match status" value="1"/>
</dbReference>
<dbReference type="InterPro" id="IPR018107">
    <property type="entry name" value="Na-dicarboxylate_symporter_CS"/>
</dbReference>
<feature type="region of interest" description="Disordered" evidence="8">
    <location>
        <begin position="362"/>
        <end position="448"/>
    </location>
</feature>
<dbReference type="InterPro" id="IPR036458">
    <property type="entry name" value="Na:dicarbo_symporter_sf"/>
</dbReference>
<evidence type="ECO:0000256" key="6">
    <source>
        <dbReference type="ARBA" id="ARBA00023136"/>
    </source>
</evidence>
<comment type="subcellular location">
    <subcellularLocation>
        <location evidence="1">Membrane</location>
        <topology evidence="1">Multi-pass membrane protein</topology>
    </subcellularLocation>
</comment>
<evidence type="ECO:0000256" key="7">
    <source>
        <dbReference type="ARBA" id="ARBA00023180"/>
    </source>
</evidence>
<dbReference type="InterPro" id="IPR050746">
    <property type="entry name" value="DAACS"/>
</dbReference>